<protein>
    <submittedName>
        <fullName evidence="6">LysR family transcriptional regulator</fullName>
    </submittedName>
</protein>
<dbReference type="STRING" id="54291.TE10_19040"/>
<dbReference type="Gene3D" id="3.40.190.290">
    <property type="match status" value="1"/>
</dbReference>
<comment type="similarity">
    <text evidence="1">Belongs to the LysR transcriptional regulatory family.</text>
</comment>
<evidence type="ECO:0000256" key="2">
    <source>
        <dbReference type="ARBA" id="ARBA00023015"/>
    </source>
</evidence>
<dbReference type="RefSeq" id="WP_015583950.1">
    <property type="nucleotide sequence ID" value="NZ_ABIKMM020000001.1"/>
</dbReference>
<dbReference type="InterPro" id="IPR058163">
    <property type="entry name" value="LysR-type_TF_proteobact-type"/>
</dbReference>
<dbReference type="PaxDb" id="1286170-RORB6_02290"/>
<reference evidence="6" key="1">
    <citation type="submission" date="2022-09" db="EMBL/GenBank/DDBJ databases">
        <title>Multidrug resistance Raoultella ornithinolytica Strain MQB_Silv_108.</title>
        <authorList>
            <person name="Quintela-Baluja M."/>
        </authorList>
    </citation>
    <scope>NUCLEOTIDE SEQUENCE</scope>
    <source>
        <strain evidence="6">MQB_Silv_108</strain>
    </source>
</reference>
<dbReference type="InterPro" id="IPR005119">
    <property type="entry name" value="LysR_subst-bd"/>
</dbReference>
<evidence type="ECO:0000313" key="8">
    <source>
        <dbReference type="Proteomes" id="UP001064206"/>
    </source>
</evidence>
<dbReference type="InterPro" id="IPR036390">
    <property type="entry name" value="WH_DNA-bd_sf"/>
</dbReference>
<evidence type="ECO:0000256" key="1">
    <source>
        <dbReference type="ARBA" id="ARBA00009437"/>
    </source>
</evidence>
<dbReference type="Proteomes" id="UP001064206">
    <property type="component" value="Chromosome"/>
</dbReference>
<dbReference type="InterPro" id="IPR000847">
    <property type="entry name" value="LysR_HTH_N"/>
</dbReference>
<evidence type="ECO:0000256" key="3">
    <source>
        <dbReference type="ARBA" id="ARBA00023125"/>
    </source>
</evidence>
<dbReference type="SUPFAM" id="SSF46785">
    <property type="entry name" value="Winged helix' DNA-binding domain"/>
    <property type="match status" value="1"/>
</dbReference>
<dbReference type="Pfam" id="PF00126">
    <property type="entry name" value="HTH_1"/>
    <property type="match status" value="1"/>
</dbReference>
<name>A0A1Y6GJ58_RAOOR</name>
<dbReference type="Pfam" id="PF03466">
    <property type="entry name" value="LysR_substrate"/>
    <property type="match status" value="1"/>
</dbReference>
<dbReference type="PROSITE" id="PS50931">
    <property type="entry name" value="HTH_LYSR"/>
    <property type="match status" value="1"/>
</dbReference>
<accession>A0A1Y6GJ58</accession>
<reference evidence="7 9" key="2">
    <citation type="submission" date="2024-02" db="EMBL/GenBank/DDBJ databases">
        <title>Tn5403 promotes plasmid rearrangements and degradation of the Klebsiella pneumoniae carbapenemase (KPC) transposon Tn4401.</title>
        <authorList>
            <person name="Sheppard A.E."/>
            <person name="Barry K.E."/>
            <person name="Parikh H.I."/>
            <person name="Vegesana K."/>
            <person name="Sebra R."/>
            <person name="George S."/>
            <person name="Sanderson N.D."/>
            <person name="Stoesser N."/>
            <person name="Eyre D.W."/>
            <person name="Crook D.W."/>
            <person name="Walker A.S."/>
            <person name="Mathers A.J."/>
        </authorList>
    </citation>
    <scope>NUCLEOTIDE SEQUENCE [LARGE SCALE GENOMIC DNA]</scope>
    <source>
        <strain evidence="7 9">CAV1921</strain>
    </source>
</reference>
<keyword evidence="9" id="KW-1185">Reference proteome</keyword>
<evidence type="ECO:0000256" key="4">
    <source>
        <dbReference type="ARBA" id="ARBA00023163"/>
    </source>
</evidence>
<dbReference type="AlphaFoldDB" id="A0A1Y6GJ58"/>
<dbReference type="EMBL" id="CP145163">
    <property type="protein sequence ID" value="WWC13378.1"/>
    <property type="molecule type" value="Genomic_DNA"/>
</dbReference>
<evidence type="ECO:0000313" key="7">
    <source>
        <dbReference type="EMBL" id="WWC13378.1"/>
    </source>
</evidence>
<gene>
    <name evidence="7" type="ORF">LM286_08715</name>
    <name evidence="6" type="ORF">N2J37_09290</name>
</gene>
<dbReference type="EMBL" id="CP104450">
    <property type="protein sequence ID" value="UXE39909.1"/>
    <property type="molecule type" value="Genomic_DNA"/>
</dbReference>
<dbReference type="Gene3D" id="1.10.10.10">
    <property type="entry name" value="Winged helix-like DNA-binding domain superfamily/Winged helix DNA-binding domain"/>
    <property type="match status" value="1"/>
</dbReference>
<dbReference type="eggNOG" id="COG0583">
    <property type="taxonomic scope" value="Bacteria"/>
</dbReference>
<organism evidence="6 8">
    <name type="scientific">Raoultella ornithinolytica</name>
    <name type="common">Klebsiella ornithinolytica</name>
    <dbReference type="NCBI Taxonomy" id="54291"/>
    <lineage>
        <taxon>Bacteria</taxon>
        <taxon>Pseudomonadati</taxon>
        <taxon>Pseudomonadota</taxon>
        <taxon>Gammaproteobacteria</taxon>
        <taxon>Enterobacterales</taxon>
        <taxon>Enterobacteriaceae</taxon>
        <taxon>Klebsiella/Raoultella group</taxon>
        <taxon>Raoultella</taxon>
    </lineage>
</organism>
<keyword evidence="2" id="KW-0805">Transcription regulation</keyword>
<proteinExistence type="inferred from homology"/>
<evidence type="ECO:0000259" key="5">
    <source>
        <dbReference type="PROSITE" id="PS50931"/>
    </source>
</evidence>
<evidence type="ECO:0000313" key="6">
    <source>
        <dbReference type="EMBL" id="UXE39909.1"/>
    </source>
</evidence>
<evidence type="ECO:0000313" key="9">
    <source>
        <dbReference type="Proteomes" id="UP001350972"/>
    </source>
</evidence>
<dbReference type="GeneID" id="93753193"/>
<dbReference type="CDD" id="cd08422">
    <property type="entry name" value="PBP2_CrgA_like"/>
    <property type="match status" value="1"/>
</dbReference>
<dbReference type="GO" id="GO:0003700">
    <property type="term" value="F:DNA-binding transcription factor activity"/>
    <property type="evidence" value="ECO:0007669"/>
    <property type="project" value="InterPro"/>
</dbReference>
<sequence>MNEIRPESYWTHLYWLTVLEEQKSYTRAAEKLAVSKSAISQKISELERITGKKLVHRTTRNVTLSEDGLRLVAELNEPFGQLRDIFAGTCDEGGPLRGTLRVTAPVAFSRQQLVPAITPFLHQHPQLQLQLEVTDRLVSLASEGFDLAIRHCRREALPETHVAWPLCSTATLIVASAEYIRRFGRPDSPETLRHHQCLTYPRGAQSPQWTFESSEQPAERVSVKVHGPFATNNSESLRDAVLAGLGIALLPDFSAREAIGRGLVQELLPGWRPVEVFAPNLYVIRPYAPRVSRAVETFSHYLKHTFS</sequence>
<feature type="domain" description="HTH lysR-type" evidence="5">
    <location>
        <begin position="19"/>
        <end position="65"/>
    </location>
</feature>
<dbReference type="PANTHER" id="PTHR30537:SF35">
    <property type="entry name" value="TRANSCRIPTIONAL REGULATORY PROTEIN"/>
    <property type="match status" value="1"/>
</dbReference>
<dbReference type="InterPro" id="IPR036388">
    <property type="entry name" value="WH-like_DNA-bd_sf"/>
</dbReference>
<dbReference type="Proteomes" id="UP001350972">
    <property type="component" value="Chromosome"/>
</dbReference>
<dbReference type="GO" id="GO:0006351">
    <property type="term" value="P:DNA-templated transcription"/>
    <property type="evidence" value="ECO:0007669"/>
    <property type="project" value="TreeGrafter"/>
</dbReference>
<dbReference type="PANTHER" id="PTHR30537">
    <property type="entry name" value="HTH-TYPE TRANSCRIPTIONAL REGULATOR"/>
    <property type="match status" value="1"/>
</dbReference>
<keyword evidence="4" id="KW-0804">Transcription</keyword>
<keyword evidence="3" id="KW-0238">DNA-binding</keyword>
<dbReference type="SUPFAM" id="SSF53850">
    <property type="entry name" value="Periplasmic binding protein-like II"/>
    <property type="match status" value="1"/>
</dbReference>
<dbReference type="GO" id="GO:0043565">
    <property type="term" value="F:sequence-specific DNA binding"/>
    <property type="evidence" value="ECO:0007669"/>
    <property type="project" value="TreeGrafter"/>
</dbReference>